<reference evidence="3" key="1">
    <citation type="submission" date="2022-02" db="EMBL/GenBank/DDBJ databases">
        <authorList>
            <person name="Henning P.M."/>
            <person name="McCubbin A.G."/>
            <person name="Shore J.S."/>
        </authorList>
    </citation>
    <scope>NUCLEOTIDE SEQUENCE</scope>
    <source>
        <strain evidence="3">F60SS</strain>
        <tissue evidence="3">Leaves</tissue>
    </source>
</reference>
<dbReference type="SUPFAM" id="SSF81383">
    <property type="entry name" value="F-box domain"/>
    <property type="match status" value="1"/>
</dbReference>
<feature type="domain" description="F-box" evidence="1">
    <location>
        <begin position="14"/>
        <end position="49"/>
    </location>
</feature>
<evidence type="ECO:0000259" key="1">
    <source>
        <dbReference type="Pfam" id="PF00646"/>
    </source>
</evidence>
<comment type="caution">
    <text evidence="3">The sequence shown here is derived from an EMBL/GenBank/DDBJ whole genome shotgun (WGS) entry which is preliminary data.</text>
</comment>
<dbReference type="PANTHER" id="PTHR47123:SF15">
    <property type="entry name" value="F-BOX PROTEIN SKIP23"/>
    <property type="match status" value="1"/>
</dbReference>
<name>A0A9Q0JIH1_9ROSI</name>
<dbReference type="InterPro" id="IPR001810">
    <property type="entry name" value="F-box_dom"/>
</dbReference>
<dbReference type="Proteomes" id="UP001141552">
    <property type="component" value="Unassembled WGS sequence"/>
</dbReference>
<evidence type="ECO:0008006" key="5">
    <source>
        <dbReference type="Google" id="ProtNLM"/>
    </source>
</evidence>
<dbReference type="PANTHER" id="PTHR47123">
    <property type="entry name" value="F-BOX PROTEIN SKIP23"/>
    <property type="match status" value="1"/>
</dbReference>
<organism evidence="3 4">
    <name type="scientific">Turnera subulata</name>
    <dbReference type="NCBI Taxonomy" id="218843"/>
    <lineage>
        <taxon>Eukaryota</taxon>
        <taxon>Viridiplantae</taxon>
        <taxon>Streptophyta</taxon>
        <taxon>Embryophyta</taxon>
        <taxon>Tracheophyta</taxon>
        <taxon>Spermatophyta</taxon>
        <taxon>Magnoliopsida</taxon>
        <taxon>eudicotyledons</taxon>
        <taxon>Gunneridae</taxon>
        <taxon>Pentapetalae</taxon>
        <taxon>rosids</taxon>
        <taxon>fabids</taxon>
        <taxon>Malpighiales</taxon>
        <taxon>Passifloraceae</taxon>
        <taxon>Turnera</taxon>
    </lineage>
</organism>
<reference evidence="3" key="2">
    <citation type="journal article" date="2023" name="Plants (Basel)">
        <title>Annotation of the Turnera subulata (Passifloraceae) Draft Genome Reveals the S-Locus Evolved after the Divergence of Turneroideae from Passifloroideae in a Stepwise Manner.</title>
        <authorList>
            <person name="Henning P.M."/>
            <person name="Roalson E.H."/>
            <person name="Mir W."/>
            <person name="McCubbin A.G."/>
            <person name="Shore J.S."/>
        </authorList>
    </citation>
    <scope>NUCLEOTIDE SEQUENCE</scope>
    <source>
        <strain evidence="3">F60SS</strain>
    </source>
</reference>
<dbReference type="InterPro" id="IPR005174">
    <property type="entry name" value="KIB1-4_b-propeller"/>
</dbReference>
<protein>
    <recommendedName>
        <fullName evidence="5">F-box domain-containing protein</fullName>
    </recommendedName>
</protein>
<accession>A0A9Q0JIH1</accession>
<gene>
    <name evidence="3" type="ORF">Tsubulata_030431</name>
</gene>
<dbReference type="InterPro" id="IPR051304">
    <property type="entry name" value="SCF_F-box_domain"/>
</dbReference>
<evidence type="ECO:0000313" key="3">
    <source>
        <dbReference type="EMBL" id="KAJ4842357.1"/>
    </source>
</evidence>
<dbReference type="EMBL" id="JAKUCV010002509">
    <property type="protein sequence ID" value="KAJ4842357.1"/>
    <property type="molecule type" value="Genomic_DNA"/>
</dbReference>
<sequence length="148" mass="17143">MGRRPRTVVEHRWWSDLSRELLEMIVNCLQNNYLDVLRFRAVCRSWRRSSTPLPRAIPSLGVPPFVINDDQKYQVEKLDETEGKWVRPSMEELKRHLLFAGYGGSFSLMASDFPEYSTNCIHITRYGPAHCDRCSGDLLIEAVFSSYG</sequence>
<keyword evidence="4" id="KW-1185">Reference proteome</keyword>
<dbReference type="AlphaFoldDB" id="A0A9Q0JIH1"/>
<dbReference type="Pfam" id="PF03478">
    <property type="entry name" value="Beta-prop_KIB1-4"/>
    <property type="match status" value="1"/>
</dbReference>
<feature type="domain" description="KIB1-4 beta-propeller" evidence="2">
    <location>
        <begin position="69"/>
        <end position="132"/>
    </location>
</feature>
<dbReference type="Gene3D" id="1.20.1280.50">
    <property type="match status" value="1"/>
</dbReference>
<dbReference type="CDD" id="cd09917">
    <property type="entry name" value="F-box_SF"/>
    <property type="match status" value="1"/>
</dbReference>
<dbReference type="OrthoDB" id="1863935at2759"/>
<evidence type="ECO:0000313" key="4">
    <source>
        <dbReference type="Proteomes" id="UP001141552"/>
    </source>
</evidence>
<evidence type="ECO:0000259" key="2">
    <source>
        <dbReference type="Pfam" id="PF03478"/>
    </source>
</evidence>
<dbReference type="Pfam" id="PF00646">
    <property type="entry name" value="F-box"/>
    <property type="match status" value="1"/>
</dbReference>
<proteinExistence type="predicted"/>
<dbReference type="InterPro" id="IPR036047">
    <property type="entry name" value="F-box-like_dom_sf"/>
</dbReference>